<dbReference type="PANTHER" id="PTHR24015:SF2026">
    <property type="entry name" value="DYW DOMAIN-CONTAINING PROTEIN"/>
    <property type="match status" value="1"/>
</dbReference>
<evidence type="ECO:0000313" key="5">
    <source>
        <dbReference type="EMBL" id="KAK8946253.1"/>
    </source>
</evidence>
<dbReference type="Pfam" id="PF14432">
    <property type="entry name" value="DYW_deaminase"/>
    <property type="match status" value="1"/>
</dbReference>
<dbReference type="InterPro" id="IPR032867">
    <property type="entry name" value="DYW_dom"/>
</dbReference>
<name>A0ABR2LQQ3_9ASPA</name>
<sequence>MTESLHELFPNSEKQNKTKPMKSVSAVASQTYASYLINSLRNSSTLKSVSSVHSRLLKAGGIAGTTTVNHFINGYVRCGSISHAQQVFDEMSEPNVVSWTSLMAGYVDAGQPDRAVLLLRAMPMHGVEPNPFTISTAINACSQLAQVRIGMELHARIESLGMQSDVVASTALVNMYGKANNVDDARKLFDGMAERNLYTWGTMICVYAQNACCNEALCLFKKFSMMMRPNHFILSSIVNACSGLGSFGPGRSVHAAVIRLGHDRNDVIAGGLIDMYAKCGSIDYSRVVFAQISAPTLIPYTSMIVSAARHGLSHLSFSLFDEMLDRGIRPNSITLLGILHACSHSGLSDAGLDFLKSMHRSYGISPGAKHYTCAIDMLGRAGRLEEALGLACRNDFSGHDGLMLWSVLASAARMHGRLDVMAEAGARLAELEPIRDDVAGIYVAMSNAYFSAGEWDGAARVRKEMRRRGVRKVPGCSWIEVKDLVHVFYAGNMATCPRKEELVRLLRELEKKIIEGIGYRSSLSRNVEFDDEGFGEEGIIVGIHSEILAMAFGILSFPKGSKIRIMKNLRMCVECHMVFKLVSKIEGREFVVRDLNRFHHFKDGDCSCGDFW</sequence>
<organism evidence="5 6">
    <name type="scientific">Platanthera guangdongensis</name>
    <dbReference type="NCBI Taxonomy" id="2320717"/>
    <lineage>
        <taxon>Eukaryota</taxon>
        <taxon>Viridiplantae</taxon>
        <taxon>Streptophyta</taxon>
        <taxon>Embryophyta</taxon>
        <taxon>Tracheophyta</taxon>
        <taxon>Spermatophyta</taxon>
        <taxon>Magnoliopsida</taxon>
        <taxon>Liliopsida</taxon>
        <taxon>Asparagales</taxon>
        <taxon>Orchidaceae</taxon>
        <taxon>Orchidoideae</taxon>
        <taxon>Orchideae</taxon>
        <taxon>Orchidinae</taxon>
        <taxon>Platanthera</taxon>
    </lineage>
</organism>
<dbReference type="Proteomes" id="UP001412067">
    <property type="component" value="Unassembled WGS sequence"/>
</dbReference>
<dbReference type="Pfam" id="PF01535">
    <property type="entry name" value="PPR"/>
    <property type="match status" value="5"/>
</dbReference>
<proteinExistence type="predicted"/>
<feature type="repeat" description="PPR" evidence="2">
    <location>
        <begin position="95"/>
        <end position="129"/>
    </location>
</feature>
<dbReference type="InterPro" id="IPR046960">
    <property type="entry name" value="PPR_At4g14850-like_plant"/>
</dbReference>
<evidence type="ECO:0000256" key="1">
    <source>
        <dbReference type="ARBA" id="ARBA00022737"/>
    </source>
</evidence>
<evidence type="ECO:0000259" key="4">
    <source>
        <dbReference type="Pfam" id="PF14432"/>
    </source>
</evidence>
<dbReference type="EMBL" id="JBBWWR010000017">
    <property type="protein sequence ID" value="KAK8946253.1"/>
    <property type="molecule type" value="Genomic_DNA"/>
</dbReference>
<feature type="region of interest" description="Disordered" evidence="3">
    <location>
        <begin position="1"/>
        <end position="21"/>
    </location>
</feature>
<comment type="caution">
    <text evidence="5">The sequence shown here is derived from an EMBL/GenBank/DDBJ whole genome shotgun (WGS) entry which is preliminary data.</text>
</comment>
<feature type="repeat" description="PPR" evidence="2">
    <location>
        <begin position="296"/>
        <end position="330"/>
    </location>
</feature>
<dbReference type="Pfam" id="PF20431">
    <property type="entry name" value="E_motif"/>
    <property type="match status" value="1"/>
</dbReference>
<evidence type="ECO:0000256" key="2">
    <source>
        <dbReference type="PROSITE-ProRule" id="PRU00708"/>
    </source>
</evidence>
<accession>A0ABR2LQQ3</accession>
<dbReference type="PANTHER" id="PTHR24015">
    <property type="entry name" value="OS07G0578800 PROTEIN-RELATED"/>
    <property type="match status" value="1"/>
</dbReference>
<keyword evidence="1" id="KW-0677">Repeat</keyword>
<dbReference type="InterPro" id="IPR002885">
    <property type="entry name" value="PPR_rpt"/>
</dbReference>
<feature type="domain" description="DYW" evidence="4">
    <location>
        <begin position="536"/>
        <end position="612"/>
    </location>
</feature>
<evidence type="ECO:0000313" key="6">
    <source>
        <dbReference type="Proteomes" id="UP001412067"/>
    </source>
</evidence>
<dbReference type="InterPro" id="IPR046848">
    <property type="entry name" value="E_motif"/>
</dbReference>
<dbReference type="InterPro" id="IPR011990">
    <property type="entry name" value="TPR-like_helical_dom_sf"/>
</dbReference>
<keyword evidence="6" id="KW-1185">Reference proteome</keyword>
<dbReference type="Pfam" id="PF13041">
    <property type="entry name" value="PPR_2"/>
    <property type="match status" value="1"/>
</dbReference>
<protein>
    <submittedName>
        <fullName evidence="5">Pentatricopeptide repeat-containing protein</fullName>
    </submittedName>
</protein>
<dbReference type="NCBIfam" id="TIGR00756">
    <property type="entry name" value="PPR"/>
    <property type="match status" value="3"/>
</dbReference>
<reference evidence="5 6" key="1">
    <citation type="journal article" date="2022" name="Nat. Plants">
        <title>Genomes of leafy and leafless Platanthera orchids illuminate the evolution of mycoheterotrophy.</title>
        <authorList>
            <person name="Li M.H."/>
            <person name="Liu K.W."/>
            <person name="Li Z."/>
            <person name="Lu H.C."/>
            <person name="Ye Q.L."/>
            <person name="Zhang D."/>
            <person name="Wang J.Y."/>
            <person name="Li Y.F."/>
            <person name="Zhong Z.M."/>
            <person name="Liu X."/>
            <person name="Yu X."/>
            <person name="Liu D.K."/>
            <person name="Tu X.D."/>
            <person name="Liu B."/>
            <person name="Hao Y."/>
            <person name="Liao X.Y."/>
            <person name="Jiang Y.T."/>
            <person name="Sun W.H."/>
            <person name="Chen J."/>
            <person name="Chen Y.Q."/>
            <person name="Ai Y."/>
            <person name="Zhai J.W."/>
            <person name="Wu S.S."/>
            <person name="Zhou Z."/>
            <person name="Hsiao Y.Y."/>
            <person name="Wu W.L."/>
            <person name="Chen Y.Y."/>
            <person name="Lin Y.F."/>
            <person name="Hsu J.L."/>
            <person name="Li C.Y."/>
            <person name="Wang Z.W."/>
            <person name="Zhao X."/>
            <person name="Zhong W.Y."/>
            <person name="Ma X.K."/>
            <person name="Ma L."/>
            <person name="Huang J."/>
            <person name="Chen G.Z."/>
            <person name="Huang M.Z."/>
            <person name="Huang L."/>
            <person name="Peng D.H."/>
            <person name="Luo Y.B."/>
            <person name="Zou S.Q."/>
            <person name="Chen S.P."/>
            <person name="Lan S."/>
            <person name="Tsai W.C."/>
            <person name="Van de Peer Y."/>
            <person name="Liu Z.J."/>
        </authorList>
    </citation>
    <scope>NUCLEOTIDE SEQUENCE [LARGE SCALE GENOMIC DNA]</scope>
    <source>
        <strain evidence="5">Lor288</strain>
    </source>
</reference>
<feature type="repeat" description="PPR" evidence="2">
    <location>
        <begin position="165"/>
        <end position="199"/>
    </location>
</feature>
<feature type="repeat" description="PPR" evidence="2">
    <location>
        <begin position="438"/>
        <end position="472"/>
    </location>
</feature>
<dbReference type="PROSITE" id="PS51375">
    <property type="entry name" value="PPR"/>
    <property type="match status" value="4"/>
</dbReference>
<gene>
    <name evidence="5" type="primary">PCMP-H1</name>
    <name evidence="5" type="ORF">KSP40_PGU009526</name>
</gene>
<dbReference type="Gene3D" id="1.25.40.10">
    <property type="entry name" value="Tetratricopeptide repeat domain"/>
    <property type="match status" value="3"/>
</dbReference>
<evidence type="ECO:0000256" key="3">
    <source>
        <dbReference type="SAM" id="MobiDB-lite"/>
    </source>
</evidence>